<dbReference type="AlphaFoldDB" id="A0A5K7ZES7"/>
<reference evidence="3 4" key="1">
    <citation type="submission" date="2019-11" db="EMBL/GenBank/DDBJ databases">
        <title>Comparative genomics of hydrocarbon-degrading Desulfosarcina strains.</title>
        <authorList>
            <person name="Watanabe M."/>
            <person name="Kojima H."/>
            <person name="Fukui M."/>
        </authorList>
    </citation>
    <scope>NUCLEOTIDE SEQUENCE [LARGE SCALE GENOMIC DNA]</scope>
    <source>
        <strain evidence="3 4">PP31</strain>
    </source>
</reference>
<dbReference type="GO" id="GO:0009253">
    <property type="term" value="P:peptidoglycan catabolic process"/>
    <property type="evidence" value="ECO:0007669"/>
    <property type="project" value="InterPro"/>
</dbReference>
<name>A0A5K7ZES7_9BACT</name>
<proteinExistence type="inferred from homology"/>
<dbReference type="GO" id="GO:0008745">
    <property type="term" value="F:N-acetylmuramoyl-L-alanine amidase activity"/>
    <property type="evidence" value="ECO:0007669"/>
    <property type="project" value="InterPro"/>
</dbReference>
<dbReference type="Proteomes" id="UP000427769">
    <property type="component" value="Chromosome"/>
</dbReference>
<dbReference type="CDD" id="cd06583">
    <property type="entry name" value="PGRP"/>
    <property type="match status" value="1"/>
</dbReference>
<evidence type="ECO:0000313" key="3">
    <source>
        <dbReference type="EMBL" id="BBO74697.1"/>
    </source>
</evidence>
<dbReference type="Pfam" id="PF01510">
    <property type="entry name" value="Amidase_2"/>
    <property type="match status" value="1"/>
</dbReference>
<comment type="similarity">
    <text evidence="1">Belongs to the N-acetylmuramoyl-L-alanine amidase 2 family.</text>
</comment>
<dbReference type="SUPFAM" id="SSF55846">
    <property type="entry name" value="N-acetylmuramoyl-L-alanine amidase-like"/>
    <property type="match status" value="1"/>
</dbReference>
<keyword evidence="4" id="KW-1185">Reference proteome</keyword>
<dbReference type="SMART" id="SM00701">
    <property type="entry name" value="PGRP"/>
    <property type="match status" value="1"/>
</dbReference>
<dbReference type="PANTHER" id="PTHR11022:SF41">
    <property type="entry name" value="PEPTIDOGLYCAN-RECOGNITION PROTEIN LC-RELATED"/>
    <property type="match status" value="1"/>
</dbReference>
<dbReference type="PANTHER" id="PTHR11022">
    <property type="entry name" value="PEPTIDOGLYCAN RECOGNITION PROTEIN"/>
    <property type="match status" value="1"/>
</dbReference>
<dbReference type="InterPro" id="IPR015510">
    <property type="entry name" value="PGRP"/>
</dbReference>
<dbReference type="InterPro" id="IPR036505">
    <property type="entry name" value="Amidase/PGRP_sf"/>
</dbReference>
<feature type="domain" description="Peptidoglycan recognition protein family" evidence="2">
    <location>
        <begin position="3"/>
        <end position="123"/>
    </location>
</feature>
<evidence type="ECO:0000256" key="1">
    <source>
        <dbReference type="ARBA" id="ARBA00007553"/>
    </source>
</evidence>
<dbReference type="InterPro" id="IPR006619">
    <property type="entry name" value="PGRP_domain_met/bac"/>
</dbReference>
<sequence length="142" mass="15819">MNFKPTHIIIHCSATSDSGTVSWQAIRRYHTQYLGWSDIGYHYGIELVNDAYDILVGRMLTVPGAHCRAGGMNMKSIGVCVVGDFDLAEPKPLQIGLAKKLVRSLQQIFRVPAVNVLGHREVESRKTCPGAMFDMRAFREAL</sequence>
<gene>
    <name evidence="3" type="primary">cwlC</name>
    <name evidence="3" type="ORF">DSCW_21140</name>
</gene>
<accession>A0A5K7ZES7</accession>
<organism evidence="3 4">
    <name type="scientific">Desulfosarcina widdelii</name>
    <dbReference type="NCBI Taxonomy" id="947919"/>
    <lineage>
        <taxon>Bacteria</taxon>
        <taxon>Pseudomonadati</taxon>
        <taxon>Thermodesulfobacteriota</taxon>
        <taxon>Desulfobacteria</taxon>
        <taxon>Desulfobacterales</taxon>
        <taxon>Desulfosarcinaceae</taxon>
        <taxon>Desulfosarcina</taxon>
    </lineage>
</organism>
<protein>
    <submittedName>
        <fullName evidence="3">N-acetylmuramoyl-L-alanine amidase</fullName>
    </submittedName>
</protein>
<evidence type="ECO:0000313" key="4">
    <source>
        <dbReference type="Proteomes" id="UP000427769"/>
    </source>
</evidence>
<dbReference type="InterPro" id="IPR002502">
    <property type="entry name" value="Amidase_domain"/>
</dbReference>
<dbReference type="Gene3D" id="3.40.80.10">
    <property type="entry name" value="Peptidoglycan recognition protein-like"/>
    <property type="match status" value="1"/>
</dbReference>
<evidence type="ECO:0000259" key="2">
    <source>
        <dbReference type="SMART" id="SM00701"/>
    </source>
</evidence>
<dbReference type="EMBL" id="AP021875">
    <property type="protein sequence ID" value="BBO74697.1"/>
    <property type="molecule type" value="Genomic_DNA"/>
</dbReference>
<dbReference type="OrthoDB" id="8754850at2"/>
<dbReference type="GO" id="GO:0008270">
    <property type="term" value="F:zinc ion binding"/>
    <property type="evidence" value="ECO:0007669"/>
    <property type="project" value="InterPro"/>
</dbReference>
<dbReference type="KEGG" id="dwd:DSCW_21140"/>
<dbReference type="RefSeq" id="WP_155303701.1">
    <property type="nucleotide sequence ID" value="NZ_AP021875.1"/>
</dbReference>